<evidence type="ECO:0000259" key="4">
    <source>
        <dbReference type="PROSITE" id="PS51153"/>
    </source>
</evidence>
<protein>
    <submittedName>
        <fullName evidence="5">TSA: Wollemia nobilis Ref_Wollemi_Transcript_25735_2823 transcribed RNA sequence</fullName>
    </submittedName>
</protein>
<dbReference type="PRINTS" id="PR00364">
    <property type="entry name" value="DISEASERSIST"/>
</dbReference>
<dbReference type="Gene3D" id="3.80.10.10">
    <property type="entry name" value="Ribonuclease Inhibitor"/>
    <property type="match status" value="1"/>
</dbReference>
<dbReference type="Pfam" id="PF00931">
    <property type="entry name" value="NB-ARC"/>
    <property type="match status" value="1"/>
</dbReference>
<sequence length="844" mass="95789">MDPIFVGAGLNELSVVTRTILNILIYSKSTSKDLKEKIDRLKPTIDEISKVSTDPSPHGDKHFREYQSQLQDGLHLVKKMENLGSFNLYRKYRYGKKILKLEKNVNEFMLTQGMANITLDVHKLDADFKGCSQRFERLEEMGRHIMESVNGRMTRDPEYNSLMLQQMSTDQVLFEDDTNRQDSAGCSAQVPDLPHFVVGLGNLINNVKQILFQVDVDIVGIKGMGGSGKTTLALALCKDAQVRDFFHNNIVFITVSRFPNVKGLLETMWDKIIGRQRPAFQSIEDAHQQLQKNLEVRTSKPTLVVLDDVWSSSNLEDFLFEAEGYKTIITTRQNYTVPIKQSTRFYELPMLQKTDALSLFCFWAFGQPSIPEIEDEVLVKQIEAECKGLPLALKVIGSSLCGEPSMIWETAKRKLSRGEPISEYHIEGLLNCLETSIDVLDEDLRQCFLDLGAFPKGKKFSVDALLNMWVYVRGMEWEDAFVVMLELASRNLLNLTINPGGRPVSHECAYLFSQHDVMRDLAWHLASQDGITHCKRLFMPKMEDGIPRKWLTLNQSSKAQIISIYTGAMDEKQWGQINFPEAEALVLFFAASESCLPPFLQRMPKLKVLLISNYNSKRTMLNGLASLNSLTQIKSLHLERVIVPPLYDYCRSWGSLEKLSMCLCEGLGNMSGLDKGQGLNFPMLVEMNLDHCNDLEDLPLKICNLSSLQRLSVTNCHLVHKLPDDLGSLGLLRVLRLSACPSLAMLPASICKLGQLEFLDISQCSSLRDLLLEFNQLSNLEILDMRECSGLRQLPKSLGKLRSLRHVICDEETERQWQLIKANVMPQLKLDVVQECFSLDWLDD</sequence>
<dbReference type="Gene3D" id="1.10.8.430">
    <property type="entry name" value="Helical domain of apoptotic protease-activating factors"/>
    <property type="match status" value="1"/>
</dbReference>
<dbReference type="PANTHER" id="PTHR36766:SF30">
    <property type="entry name" value="TIR-NBS TYPE DISEASE RESISTANCE PROTEIN-RELATED"/>
    <property type="match status" value="1"/>
</dbReference>
<evidence type="ECO:0000313" key="5">
    <source>
        <dbReference type="EMBL" id="JAG85576.1"/>
    </source>
</evidence>
<dbReference type="SUPFAM" id="SSF52058">
    <property type="entry name" value="L domain-like"/>
    <property type="match status" value="1"/>
</dbReference>
<dbReference type="InterPro" id="IPR008808">
    <property type="entry name" value="Powdery_mildew-R_dom"/>
</dbReference>
<dbReference type="InterPro" id="IPR055414">
    <property type="entry name" value="LRR_R13L4/SHOC2-like"/>
</dbReference>
<dbReference type="GO" id="GO:0006952">
    <property type="term" value="P:defense response"/>
    <property type="evidence" value="ECO:0007669"/>
    <property type="project" value="UniProtKB-KW"/>
</dbReference>
<name>A0A0C9RGS0_9CONI</name>
<dbReference type="SUPFAM" id="SSF52540">
    <property type="entry name" value="P-loop containing nucleoside triphosphate hydrolases"/>
    <property type="match status" value="1"/>
</dbReference>
<proteinExistence type="inferred from homology"/>
<dbReference type="PANTHER" id="PTHR36766">
    <property type="entry name" value="PLANT BROAD-SPECTRUM MILDEW RESISTANCE PROTEIN RPW8"/>
    <property type="match status" value="1"/>
</dbReference>
<evidence type="ECO:0000256" key="2">
    <source>
        <dbReference type="ARBA" id="ARBA00022737"/>
    </source>
</evidence>
<dbReference type="AlphaFoldDB" id="A0A0C9RGS0"/>
<feature type="domain" description="RPW8" evidence="4">
    <location>
        <begin position="1"/>
        <end position="147"/>
    </location>
</feature>
<reference evidence="5" key="1">
    <citation type="submission" date="2015-02" db="EMBL/GenBank/DDBJ databases">
        <title>A transcriptome of Wollemia nobilis - a relic of Gondwana.</title>
        <authorList>
            <person name="Chia J.Y."/>
            <person name="Leong Y.S."/>
            <person name="Abdul Karim S."/>
            <person name="Wan Azmi N."/>
            <person name="Hercus R."/>
            <person name="Croft L."/>
        </authorList>
    </citation>
    <scope>NUCLEOTIDE SEQUENCE</scope>
    <source>
        <strain evidence="5">MaeBrown</strain>
        <tissue evidence="5">Leaf</tissue>
    </source>
</reference>
<dbReference type="PROSITE" id="PS51153">
    <property type="entry name" value="RPW8"/>
    <property type="match status" value="1"/>
</dbReference>
<accession>A0A0C9RGS0</accession>
<dbReference type="InterPro" id="IPR027417">
    <property type="entry name" value="P-loop_NTPase"/>
</dbReference>
<dbReference type="InterPro" id="IPR002182">
    <property type="entry name" value="NB-ARC"/>
</dbReference>
<dbReference type="InterPro" id="IPR036388">
    <property type="entry name" value="WH-like_DNA-bd_sf"/>
</dbReference>
<dbReference type="Gene3D" id="3.40.50.300">
    <property type="entry name" value="P-loop containing nucleotide triphosphate hydrolases"/>
    <property type="match status" value="1"/>
</dbReference>
<dbReference type="EMBL" id="GCHU01025542">
    <property type="protein sequence ID" value="JAG85576.1"/>
    <property type="molecule type" value="Transcribed_RNA"/>
</dbReference>
<dbReference type="Pfam" id="PF23598">
    <property type="entry name" value="LRR_14"/>
    <property type="match status" value="1"/>
</dbReference>
<keyword evidence="3" id="KW-0611">Plant defense</keyword>
<dbReference type="InterPro" id="IPR042197">
    <property type="entry name" value="Apaf_helical"/>
</dbReference>
<evidence type="ECO:0000256" key="1">
    <source>
        <dbReference type="ARBA" id="ARBA00008894"/>
    </source>
</evidence>
<organism evidence="5">
    <name type="scientific">Wollemia nobilis</name>
    <dbReference type="NCBI Taxonomy" id="56998"/>
    <lineage>
        <taxon>Eukaryota</taxon>
        <taxon>Viridiplantae</taxon>
        <taxon>Streptophyta</taxon>
        <taxon>Embryophyta</taxon>
        <taxon>Tracheophyta</taxon>
        <taxon>Spermatophyta</taxon>
        <taxon>Pinopsida</taxon>
        <taxon>Pinidae</taxon>
        <taxon>Conifers II</taxon>
        <taxon>Araucariales</taxon>
        <taxon>Araucariaceae</taxon>
        <taxon>Wollemia</taxon>
    </lineage>
</organism>
<evidence type="ECO:0000256" key="3">
    <source>
        <dbReference type="ARBA" id="ARBA00022821"/>
    </source>
</evidence>
<dbReference type="GO" id="GO:0043531">
    <property type="term" value="F:ADP binding"/>
    <property type="evidence" value="ECO:0007669"/>
    <property type="project" value="InterPro"/>
</dbReference>
<comment type="similarity">
    <text evidence="1">Belongs to the disease resistance NB-LRR family.</text>
</comment>
<dbReference type="Pfam" id="PF05659">
    <property type="entry name" value="RPW8"/>
    <property type="match status" value="1"/>
</dbReference>
<dbReference type="SMART" id="SM00382">
    <property type="entry name" value="AAA"/>
    <property type="match status" value="1"/>
</dbReference>
<keyword evidence="2" id="KW-0677">Repeat</keyword>
<dbReference type="InterPro" id="IPR003593">
    <property type="entry name" value="AAA+_ATPase"/>
</dbReference>
<dbReference type="InterPro" id="IPR032675">
    <property type="entry name" value="LRR_dom_sf"/>
</dbReference>
<dbReference type="Gene3D" id="1.10.10.10">
    <property type="entry name" value="Winged helix-like DNA-binding domain superfamily/Winged helix DNA-binding domain"/>
    <property type="match status" value="1"/>
</dbReference>